<reference evidence="18 19" key="1">
    <citation type="submission" date="2017-09" db="EMBL/GenBank/DDBJ databases">
        <title>Genome sequencing of Besnoitia besnoiti strain Bb-Ger1.</title>
        <authorList>
            <person name="Schares G."/>
            <person name="Venepally P."/>
            <person name="Lorenzi H.A."/>
        </authorList>
    </citation>
    <scope>NUCLEOTIDE SEQUENCE [LARGE SCALE GENOMIC DNA]</scope>
    <source>
        <strain evidence="18 19">Bb-Ger1</strain>
    </source>
</reference>
<comment type="caution">
    <text evidence="18">The sequence shown here is derived from an EMBL/GenBank/DDBJ whole genome shotgun (WGS) entry which is preliminary data.</text>
</comment>
<evidence type="ECO:0000313" key="19">
    <source>
        <dbReference type="Proteomes" id="UP000224006"/>
    </source>
</evidence>
<evidence type="ECO:0000256" key="2">
    <source>
        <dbReference type="ARBA" id="ARBA00011245"/>
    </source>
</evidence>
<protein>
    <recommendedName>
        <fullName evidence="3">non-specific serine/threonine protein kinase</fullName>
        <ecNumber evidence="3">2.7.11.1</ecNumber>
    </recommendedName>
</protein>
<dbReference type="FunFam" id="3.30.200.20:FF:000315">
    <property type="entry name" value="Calcium-dependent protein kinase 3"/>
    <property type="match status" value="1"/>
</dbReference>
<dbReference type="AlphaFoldDB" id="A0A2A9MMD4"/>
<dbReference type="RefSeq" id="XP_029221265.1">
    <property type="nucleotide sequence ID" value="XM_029362300.1"/>
</dbReference>
<dbReference type="InterPro" id="IPR000719">
    <property type="entry name" value="Prot_kinase_dom"/>
</dbReference>
<feature type="domain" description="Protein kinase" evidence="17">
    <location>
        <begin position="34"/>
        <end position="298"/>
    </location>
</feature>
<dbReference type="STRING" id="94643.A0A2A9MMD4"/>
<evidence type="ECO:0000256" key="8">
    <source>
        <dbReference type="ARBA" id="ARBA00022741"/>
    </source>
</evidence>
<evidence type="ECO:0000256" key="14">
    <source>
        <dbReference type="ARBA" id="ARBA00048679"/>
    </source>
</evidence>
<comment type="catalytic activity">
    <reaction evidence="14">
        <text>L-seryl-[protein] + ATP = O-phospho-L-seryl-[protein] + ADP + H(+)</text>
        <dbReference type="Rhea" id="RHEA:17989"/>
        <dbReference type="Rhea" id="RHEA-COMP:9863"/>
        <dbReference type="Rhea" id="RHEA-COMP:11604"/>
        <dbReference type="ChEBI" id="CHEBI:15378"/>
        <dbReference type="ChEBI" id="CHEBI:29999"/>
        <dbReference type="ChEBI" id="CHEBI:30616"/>
        <dbReference type="ChEBI" id="CHEBI:83421"/>
        <dbReference type="ChEBI" id="CHEBI:456216"/>
        <dbReference type="EC" id="2.7.11.1"/>
    </reaction>
</comment>
<dbReference type="VEuPathDB" id="ToxoDB:BESB_037140"/>
<keyword evidence="11 15" id="KW-0067">ATP-binding</keyword>
<keyword evidence="8 15" id="KW-0547">Nucleotide-binding</keyword>
<dbReference type="SMART" id="SM00220">
    <property type="entry name" value="S_TKc"/>
    <property type="match status" value="1"/>
</dbReference>
<evidence type="ECO:0000256" key="11">
    <source>
        <dbReference type="ARBA" id="ARBA00022840"/>
    </source>
</evidence>
<dbReference type="EC" id="2.7.11.1" evidence="3"/>
<evidence type="ECO:0000256" key="5">
    <source>
        <dbReference type="ARBA" id="ARBA00022679"/>
    </source>
</evidence>
<organism evidence="18 19">
    <name type="scientific">Besnoitia besnoiti</name>
    <name type="common">Apicomplexan protozoan</name>
    <dbReference type="NCBI Taxonomy" id="94643"/>
    <lineage>
        <taxon>Eukaryota</taxon>
        <taxon>Sar</taxon>
        <taxon>Alveolata</taxon>
        <taxon>Apicomplexa</taxon>
        <taxon>Conoidasida</taxon>
        <taxon>Coccidia</taxon>
        <taxon>Eucoccidiorida</taxon>
        <taxon>Eimeriorina</taxon>
        <taxon>Sarcocystidae</taxon>
        <taxon>Besnoitia</taxon>
    </lineage>
</organism>
<evidence type="ECO:0000256" key="6">
    <source>
        <dbReference type="ARBA" id="ARBA00022723"/>
    </source>
</evidence>
<comment type="catalytic activity">
    <reaction evidence="13">
        <text>L-threonyl-[protein] + ATP = O-phospho-L-threonyl-[protein] + ADP + H(+)</text>
        <dbReference type="Rhea" id="RHEA:46608"/>
        <dbReference type="Rhea" id="RHEA-COMP:11060"/>
        <dbReference type="Rhea" id="RHEA-COMP:11605"/>
        <dbReference type="ChEBI" id="CHEBI:15378"/>
        <dbReference type="ChEBI" id="CHEBI:30013"/>
        <dbReference type="ChEBI" id="CHEBI:30616"/>
        <dbReference type="ChEBI" id="CHEBI:61977"/>
        <dbReference type="ChEBI" id="CHEBI:456216"/>
        <dbReference type="EC" id="2.7.11.1"/>
    </reaction>
</comment>
<dbReference type="Pfam" id="PF00069">
    <property type="entry name" value="Pkinase"/>
    <property type="match status" value="1"/>
</dbReference>
<dbReference type="CDD" id="cd05117">
    <property type="entry name" value="STKc_CAMK"/>
    <property type="match status" value="1"/>
</dbReference>
<dbReference type="Proteomes" id="UP000224006">
    <property type="component" value="Chromosome II"/>
</dbReference>
<evidence type="ECO:0000256" key="4">
    <source>
        <dbReference type="ARBA" id="ARBA00022527"/>
    </source>
</evidence>
<evidence type="ECO:0000259" key="17">
    <source>
        <dbReference type="PROSITE" id="PS50011"/>
    </source>
</evidence>
<keyword evidence="5" id="KW-0808">Transferase</keyword>
<dbReference type="OrthoDB" id="193931at2759"/>
<evidence type="ECO:0000313" key="18">
    <source>
        <dbReference type="EMBL" id="PFH37256.1"/>
    </source>
</evidence>
<keyword evidence="4 16" id="KW-0723">Serine/threonine-protein kinase</keyword>
<dbReference type="SUPFAM" id="SSF56112">
    <property type="entry name" value="Protein kinase-like (PK-like)"/>
    <property type="match status" value="1"/>
</dbReference>
<keyword evidence="7" id="KW-0677">Repeat</keyword>
<evidence type="ECO:0000256" key="13">
    <source>
        <dbReference type="ARBA" id="ARBA00047899"/>
    </source>
</evidence>
<dbReference type="InterPro" id="IPR011009">
    <property type="entry name" value="Kinase-like_dom_sf"/>
</dbReference>
<dbReference type="PANTHER" id="PTHR24349">
    <property type="entry name" value="SERINE/THREONINE-PROTEIN KINASE"/>
    <property type="match status" value="1"/>
</dbReference>
<name>A0A2A9MMD4_BESBE</name>
<dbReference type="Gene3D" id="1.10.510.10">
    <property type="entry name" value="Transferase(Phosphotransferase) domain 1"/>
    <property type="match status" value="1"/>
</dbReference>
<dbReference type="GeneID" id="40308695"/>
<accession>A0A2A9MMD4</accession>
<dbReference type="InterPro" id="IPR050205">
    <property type="entry name" value="CDPK_Ser/Thr_kinases"/>
</dbReference>
<evidence type="ECO:0000256" key="7">
    <source>
        <dbReference type="ARBA" id="ARBA00022737"/>
    </source>
</evidence>
<dbReference type="KEGG" id="bbes:BESB_037140"/>
<keyword evidence="9 18" id="KW-0418">Kinase</keyword>
<keyword evidence="19" id="KW-1185">Reference proteome</keyword>
<feature type="binding site" evidence="15">
    <location>
        <position position="63"/>
    </location>
    <ligand>
        <name>ATP</name>
        <dbReference type="ChEBI" id="CHEBI:30616"/>
    </ligand>
</feature>
<evidence type="ECO:0000256" key="15">
    <source>
        <dbReference type="PROSITE-ProRule" id="PRU10141"/>
    </source>
</evidence>
<dbReference type="PROSITE" id="PS50011">
    <property type="entry name" value="PROTEIN_KINASE_DOM"/>
    <property type="match status" value="1"/>
</dbReference>
<dbReference type="PROSITE" id="PS00108">
    <property type="entry name" value="PROTEIN_KINASE_ST"/>
    <property type="match status" value="1"/>
</dbReference>
<sequence length="370" mass="41911">MGNQCVRGGKKGGGTCFSGSLLLSRNEDDIRRHYRIGRVLGSGSFGQVRECVKRDSGEVFAVKIIERRMTAKEKMAPGRPSNEAMIKSEVDILKDLDHPNVIKYIDFFEDRHFFYAVLEICDGGELFHEIVRRRHVTEQDASSFCKQMVSALAYLHERGIVHRDVKAENFLFKSKTPDSPIKLIDFGMSARIPECGYLTDLCGSPHYISPELISKNYGAGVDMWAFGVMIYLMLFGRYPFEGAKACQIAREVQNKQLDWTSKECLHLTECCIDFLSRLLDRNYKTRLTAAQALQHPWITSSSPLKQLSVINHETLELARRLSVDSEHVGGRRVAARVNSKMAIAEKEFRQGKSTGRRISVSESQRSFACK</sequence>
<evidence type="ECO:0000256" key="3">
    <source>
        <dbReference type="ARBA" id="ARBA00012513"/>
    </source>
</evidence>
<comment type="cofactor">
    <cofactor evidence="1">
        <name>Mg(2+)</name>
        <dbReference type="ChEBI" id="CHEBI:18420"/>
    </cofactor>
</comment>
<evidence type="ECO:0000256" key="10">
    <source>
        <dbReference type="ARBA" id="ARBA00022837"/>
    </source>
</evidence>
<gene>
    <name evidence="18" type="ORF">BESB_037140</name>
</gene>
<dbReference type="EMBL" id="NWUJ01000002">
    <property type="protein sequence ID" value="PFH37256.1"/>
    <property type="molecule type" value="Genomic_DNA"/>
</dbReference>
<proteinExistence type="inferred from homology"/>
<comment type="similarity">
    <text evidence="12">Belongs to the protein kinase superfamily. Ser/Thr protein kinase family. CDPK subfamily.</text>
</comment>
<comment type="subunit">
    <text evidence="2">Monomer.</text>
</comment>
<dbReference type="GO" id="GO:0046872">
    <property type="term" value="F:metal ion binding"/>
    <property type="evidence" value="ECO:0007669"/>
    <property type="project" value="UniProtKB-KW"/>
</dbReference>
<dbReference type="GO" id="GO:0004674">
    <property type="term" value="F:protein serine/threonine kinase activity"/>
    <property type="evidence" value="ECO:0007669"/>
    <property type="project" value="UniProtKB-KW"/>
</dbReference>
<evidence type="ECO:0000256" key="9">
    <source>
        <dbReference type="ARBA" id="ARBA00022777"/>
    </source>
</evidence>
<keyword evidence="6" id="KW-0479">Metal-binding</keyword>
<evidence type="ECO:0000256" key="16">
    <source>
        <dbReference type="RuleBase" id="RU000304"/>
    </source>
</evidence>
<dbReference type="GO" id="GO:0005524">
    <property type="term" value="F:ATP binding"/>
    <property type="evidence" value="ECO:0007669"/>
    <property type="project" value="UniProtKB-UniRule"/>
</dbReference>
<evidence type="ECO:0000256" key="12">
    <source>
        <dbReference type="ARBA" id="ARBA00024334"/>
    </source>
</evidence>
<dbReference type="InterPro" id="IPR017441">
    <property type="entry name" value="Protein_kinase_ATP_BS"/>
</dbReference>
<evidence type="ECO:0000256" key="1">
    <source>
        <dbReference type="ARBA" id="ARBA00001946"/>
    </source>
</evidence>
<keyword evidence="10" id="KW-0106">Calcium</keyword>
<dbReference type="FunFam" id="1.10.510.10:FF:000571">
    <property type="entry name" value="Maternal embryonic leucine zipper kinase"/>
    <property type="match status" value="1"/>
</dbReference>
<dbReference type="InterPro" id="IPR008271">
    <property type="entry name" value="Ser/Thr_kinase_AS"/>
</dbReference>
<dbReference type="PROSITE" id="PS00107">
    <property type="entry name" value="PROTEIN_KINASE_ATP"/>
    <property type="match status" value="1"/>
</dbReference>